<dbReference type="CDD" id="cd03801">
    <property type="entry name" value="GT4_PimA-like"/>
    <property type="match status" value="1"/>
</dbReference>
<evidence type="ECO:0000259" key="2">
    <source>
        <dbReference type="Pfam" id="PF00534"/>
    </source>
</evidence>
<evidence type="ECO:0000313" key="3">
    <source>
        <dbReference type="EMBL" id="SPD85139.1"/>
    </source>
</evidence>
<dbReference type="EC" id="2.4.1.345" evidence="3"/>
<protein>
    <submittedName>
        <fullName evidence="3">Putative Phosphatidylinositol alpha-mannosyltransferase</fullName>
        <ecNumber evidence="3">2.4.1.345</ecNumber>
    </submittedName>
</protein>
<gene>
    <name evidence="3" type="ORF">MPLG2_0103</name>
</gene>
<dbReference type="PANTHER" id="PTHR46401:SF2">
    <property type="entry name" value="GLYCOSYLTRANSFERASE WBBK-RELATED"/>
    <property type="match status" value="1"/>
</dbReference>
<dbReference type="Gene3D" id="3.40.50.2000">
    <property type="entry name" value="Glycogen Phosphorylase B"/>
    <property type="match status" value="2"/>
</dbReference>
<keyword evidence="4" id="KW-1185">Reference proteome</keyword>
<dbReference type="PANTHER" id="PTHR46401">
    <property type="entry name" value="GLYCOSYLTRANSFERASE WBBK-RELATED"/>
    <property type="match status" value="1"/>
</dbReference>
<keyword evidence="1 3" id="KW-0808">Transferase</keyword>
<dbReference type="KEGG" id="mgg:MPLG2_0103"/>
<feature type="domain" description="Glycosyl transferase family 1" evidence="2">
    <location>
        <begin position="200"/>
        <end position="360"/>
    </location>
</feature>
<dbReference type="Proteomes" id="UP000238164">
    <property type="component" value="Chromosome 1"/>
</dbReference>
<reference evidence="3 4" key="1">
    <citation type="submission" date="2018-02" db="EMBL/GenBank/DDBJ databases">
        <authorList>
            <person name="Cohen D.B."/>
            <person name="Kent A.D."/>
        </authorList>
    </citation>
    <scope>NUCLEOTIDE SEQUENCE [LARGE SCALE GENOMIC DNA]</scope>
    <source>
        <strain evidence="3">1</strain>
    </source>
</reference>
<dbReference type="AlphaFoldDB" id="A0A2N9JC81"/>
<evidence type="ECO:0000313" key="4">
    <source>
        <dbReference type="Proteomes" id="UP000238164"/>
    </source>
</evidence>
<sequence>MTSLIHVPMALSTQGSTLLTVAQSIIDASAPMGIESKAVLSDNRGVSLRSAELHFVDYTRTCPREWFNRRELAVDVAAGFAGLRRPYYGHAYDPAVEAVQGVGGDVVLLYAGHYVAATLPAWSAVRKDSTIVLYCHNPLSRSYGRRELSRLLSAADVVAFCADHLRVDVEERLKGRLPAEFMTVHNGVDPLFTPAIAPTAPNEPFTVVFAGLTTPHKGTHLVLEAVELAARRAQRPIRAQIIGSHSYGHAESISTEYEASLRTYADRMTAPVEFLPFLSKPELSEHLRAASVACLPSQWAEGLPLIALESMACGLPVITSDSVGMIEAVGEAGFVVPGGNPEGMAEAIVILAESEAERTAARDRSLMRSRRFSWANVATAFASLGRDISARG</sequence>
<dbReference type="RefSeq" id="WP_105184448.1">
    <property type="nucleotide sequence ID" value="NZ_BAAAGO010000016.1"/>
</dbReference>
<organism evidence="3 4">
    <name type="scientific">Micropruina glycogenica</name>
    <dbReference type="NCBI Taxonomy" id="75385"/>
    <lineage>
        <taxon>Bacteria</taxon>
        <taxon>Bacillati</taxon>
        <taxon>Actinomycetota</taxon>
        <taxon>Actinomycetes</taxon>
        <taxon>Propionibacteriales</taxon>
        <taxon>Nocardioidaceae</taxon>
        <taxon>Micropruina</taxon>
    </lineage>
</organism>
<proteinExistence type="predicted"/>
<dbReference type="GO" id="GO:0043750">
    <property type="term" value="F:phosphatidylinositol alpha-mannosyltransferase activity"/>
    <property type="evidence" value="ECO:0007669"/>
    <property type="project" value="UniProtKB-EC"/>
</dbReference>
<dbReference type="SUPFAM" id="SSF53756">
    <property type="entry name" value="UDP-Glycosyltransferase/glycogen phosphorylase"/>
    <property type="match status" value="1"/>
</dbReference>
<dbReference type="GO" id="GO:0009103">
    <property type="term" value="P:lipopolysaccharide biosynthetic process"/>
    <property type="evidence" value="ECO:0007669"/>
    <property type="project" value="TreeGrafter"/>
</dbReference>
<name>A0A2N9JC81_9ACTN</name>
<accession>A0A2N9JC81</accession>
<keyword evidence="3" id="KW-0328">Glycosyltransferase</keyword>
<dbReference type="Pfam" id="PF00534">
    <property type="entry name" value="Glycos_transf_1"/>
    <property type="match status" value="1"/>
</dbReference>
<dbReference type="InterPro" id="IPR001296">
    <property type="entry name" value="Glyco_trans_1"/>
</dbReference>
<dbReference type="OrthoDB" id="9787111at2"/>
<evidence type="ECO:0000256" key="1">
    <source>
        <dbReference type="ARBA" id="ARBA00022679"/>
    </source>
</evidence>
<dbReference type="EMBL" id="LT985188">
    <property type="protein sequence ID" value="SPD85139.1"/>
    <property type="molecule type" value="Genomic_DNA"/>
</dbReference>